<keyword evidence="2" id="KW-1003">Cell membrane</keyword>
<protein>
    <recommendedName>
        <fullName evidence="9">Glycosyltransferase RgtA/B/C/D-like domain-containing protein</fullName>
    </recommendedName>
</protein>
<reference evidence="10" key="2">
    <citation type="submission" date="2023-01" db="EMBL/GenBank/DDBJ databases">
        <title>Draft genome sequence of Sneathiella chinensis strain NBRC 103408.</title>
        <authorList>
            <person name="Sun Q."/>
            <person name="Mori K."/>
        </authorList>
    </citation>
    <scope>NUCLEOTIDE SEQUENCE</scope>
    <source>
        <strain evidence="10">NBRC 103408</strain>
    </source>
</reference>
<evidence type="ECO:0000313" key="11">
    <source>
        <dbReference type="Proteomes" id="UP001161409"/>
    </source>
</evidence>
<keyword evidence="7 8" id="KW-0472">Membrane</keyword>
<keyword evidence="11" id="KW-1185">Reference proteome</keyword>
<evidence type="ECO:0000256" key="5">
    <source>
        <dbReference type="ARBA" id="ARBA00022692"/>
    </source>
</evidence>
<organism evidence="10 11">
    <name type="scientific">Sneathiella chinensis</name>
    <dbReference type="NCBI Taxonomy" id="349750"/>
    <lineage>
        <taxon>Bacteria</taxon>
        <taxon>Pseudomonadati</taxon>
        <taxon>Pseudomonadota</taxon>
        <taxon>Alphaproteobacteria</taxon>
        <taxon>Sneathiellales</taxon>
        <taxon>Sneathiellaceae</taxon>
        <taxon>Sneathiella</taxon>
    </lineage>
</organism>
<evidence type="ECO:0000256" key="3">
    <source>
        <dbReference type="ARBA" id="ARBA00022676"/>
    </source>
</evidence>
<comment type="subcellular location">
    <subcellularLocation>
        <location evidence="1">Cell membrane</location>
        <topology evidence="1">Multi-pass membrane protein</topology>
    </subcellularLocation>
</comment>
<evidence type="ECO:0000256" key="4">
    <source>
        <dbReference type="ARBA" id="ARBA00022679"/>
    </source>
</evidence>
<keyword evidence="5 8" id="KW-0812">Transmembrane</keyword>
<dbReference type="InterPro" id="IPR050297">
    <property type="entry name" value="LipidA_mod_glycosyltrf_83"/>
</dbReference>
<feature type="domain" description="Glycosyltransferase RgtA/B/C/D-like" evidence="9">
    <location>
        <begin position="73"/>
        <end position="225"/>
    </location>
</feature>
<dbReference type="EMBL" id="BSNF01000001">
    <property type="protein sequence ID" value="GLQ05951.1"/>
    <property type="molecule type" value="Genomic_DNA"/>
</dbReference>
<dbReference type="RefSeq" id="WP_169559907.1">
    <property type="nucleotide sequence ID" value="NZ_BSNF01000001.1"/>
</dbReference>
<keyword evidence="4" id="KW-0808">Transferase</keyword>
<dbReference type="InterPro" id="IPR038731">
    <property type="entry name" value="RgtA/B/C-like"/>
</dbReference>
<dbReference type="Pfam" id="PF13231">
    <property type="entry name" value="PMT_2"/>
    <property type="match status" value="1"/>
</dbReference>
<evidence type="ECO:0000256" key="8">
    <source>
        <dbReference type="SAM" id="Phobius"/>
    </source>
</evidence>
<keyword evidence="3" id="KW-0328">Glycosyltransferase</keyword>
<evidence type="ECO:0000256" key="1">
    <source>
        <dbReference type="ARBA" id="ARBA00004651"/>
    </source>
</evidence>
<name>A0ABQ5U632_9PROT</name>
<feature type="transmembrane region" description="Helical" evidence="8">
    <location>
        <begin position="309"/>
        <end position="325"/>
    </location>
</feature>
<feature type="transmembrane region" description="Helical" evidence="8">
    <location>
        <begin position="272"/>
        <end position="288"/>
    </location>
</feature>
<gene>
    <name evidence="10" type="ORF">GCM10007924_11720</name>
</gene>
<proteinExistence type="predicted"/>
<feature type="transmembrane region" description="Helical" evidence="8">
    <location>
        <begin position="391"/>
        <end position="410"/>
    </location>
</feature>
<feature type="transmembrane region" description="Helical" evidence="8">
    <location>
        <begin position="84"/>
        <end position="110"/>
    </location>
</feature>
<dbReference type="PANTHER" id="PTHR33908">
    <property type="entry name" value="MANNOSYLTRANSFERASE YKCB-RELATED"/>
    <property type="match status" value="1"/>
</dbReference>
<reference evidence="10" key="1">
    <citation type="journal article" date="2014" name="Int. J. Syst. Evol. Microbiol.">
        <title>Complete genome of a new Firmicutes species belonging to the dominant human colonic microbiota ('Ruminococcus bicirculans') reveals two chromosomes and a selective capacity to utilize plant glucans.</title>
        <authorList>
            <consortium name="NISC Comparative Sequencing Program"/>
            <person name="Wegmann U."/>
            <person name="Louis P."/>
            <person name="Goesmann A."/>
            <person name="Henrissat B."/>
            <person name="Duncan S.H."/>
            <person name="Flint H.J."/>
        </authorList>
    </citation>
    <scope>NUCLEOTIDE SEQUENCE</scope>
    <source>
        <strain evidence="10">NBRC 103408</strain>
    </source>
</reference>
<feature type="transmembrane region" description="Helical" evidence="8">
    <location>
        <begin position="21"/>
        <end position="41"/>
    </location>
</feature>
<evidence type="ECO:0000313" key="10">
    <source>
        <dbReference type="EMBL" id="GLQ05951.1"/>
    </source>
</evidence>
<feature type="transmembrane region" description="Helical" evidence="8">
    <location>
        <begin position="131"/>
        <end position="164"/>
    </location>
</feature>
<feature type="transmembrane region" description="Helical" evidence="8">
    <location>
        <begin position="415"/>
        <end position="433"/>
    </location>
</feature>
<sequence>MSGSVSSEGSFPGRKSLDLTIFSAGLFIILSLVGLWIRPLLPVDETRYLSVAWEMWVSGDYLIPTKNGEIYTHKPPLLFWLINLVWWVTGVSEFAARLVGPAAGVVALFLTRRLCRVLWPDAEQQAGTSALIFATSMGFLLLASLTMFDALLTVGVLIAILGIVRLDQTGSLKWLLVFAFGLAFGGMSKGPVVLVHVLPVALFLPFLPTSRWGRGKALWYAAVLGGVVGGIAIVSLWLVPALIAGGPVYQEAVLWKQSAGRITNSFSHGRPFWFYLALVPVFLWPWGWRLSSWRKGTLGPVLREPGAQVSLLWIGGSFLIFSLISGKQIHYLMPEMPALAFLLARLFDSKADGRMQTVAGIAPFILVWAALILAMVGVIPLDGLEGALSRPAMLAAIAGTTLYIVVVWLCRRSQLIVLASMAPALLGIVYLVAASPLSRMYDANEIAGELAKGDPPAILYIAGKYHGEFTFAGRLTRPVDVLIGDDVAVWIKNNPGGVIVGRLDKPTPNFPYDRKFVYRKRPYAIWRVPREKS</sequence>
<dbReference type="PANTHER" id="PTHR33908:SF11">
    <property type="entry name" value="MEMBRANE PROTEIN"/>
    <property type="match status" value="1"/>
</dbReference>
<evidence type="ECO:0000259" key="9">
    <source>
        <dbReference type="Pfam" id="PF13231"/>
    </source>
</evidence>
<feature type="transmembrane region" description="Helical" evidence="8">
    <location>
        <begin position="176"/>
        <end position="206"/>
    </location>
</feature>
<evidence type="ECO:0000256" key="7">
    <source>
        <dbReference type="ARBA" id="ARBA00023136"/>
    </source>
</evidence>
<accession>A0ABQ5U632</accession>
<evidence type="ECO:0000256" key="2">
    <source>
        <dbReference type="ARBA" id="ARBA00022475"/>
    </source>
</evidence>
<comment type="caution">
    <text evidence="10">The sequence shown here is derived from an EMBL/GenBank/DDBJ whole genome shotgun (WGS) entry which is preliminary data.</text>
</comment>
<evidence type="ECO:0000256" key="6">
    <source>
        <dbReference type="ARBA" id="ARBA00022989"/>
    </source>
</evidence>
<feature type="transmembrane region" description="Helical" evidence="8">
    <location>
        <begin position="359"/>
        <end position="379"/>
    </location>
</feature>
<feature type="transmembrane region" description="Helical" evidence="8">
    <location>
        <begin position="218"/>
        <end position="239"/>
    </location>
</feature>
<keyword evidence="6 8" id="KW-1133">Transmembrane helix</keyword>
<dbReference type="Proteomes" id="UP001161409">
    <property type="component" value="Unassembled WGS sequence"/>
</dbReference>